<keyword evidence="4" id="KW-0804">Transcription</keyword>
<dbReference type="PROSITE" id="PS50863">
    <property type="entry name" value="B3"/>
    <property type="match status" value="1"/>
</dbReference>
<feature type="domain" description="TF-B3" evidence="6">
    <location>
        <begin position="256"/>
        <end position="357"/>
    </location>
</feature>
<dbReference type="PANTHER" id="PTHR46245">
    <property type="entry name" value="B3 DOMAIN-CONTAINING PROTEIN OS07G0563300"/>
    <property type="match status" value="1"/>
</dbReference>
<evidence type="ECO:0000313" key="8">
    <source>
        <dbReference type="Proteomes" id="UP000245207"/>
    </source>
</evidence>
<evidence type="ECO:0000256" key="4">
    <source>
        <dbReference type="ARBA" id="ARBA00023163"/>
    </source>
</evidence>
<evidence type="ECO:0000313" key="7">
    <source>
        <dbReference type="EMBL" id="PWA54731.1"/>
    </source>
</evidence>
<keyword evidence="3 7" id="KW-0238">DNA-binding</keyword>
<protein>
    <submittedName>
        <fullName evidence="7">DNA-binding pseudobarrel domain-containing protein</fullName>
    </submittedName>
</protein>
<sequence>MDGNYVMVNMLIFVLDARNCVYEEGRFCETFHSTDDGWRDCESCGKLVHCGCVVSFNQYFLLDLGGVVCIECSKQNFILARNQRYAHELQTDPTDFPDLAKRVQLEPHYRPPSIDSDIKCIPENSKAILNPLFEKMLSASDLNCVYEEGRFCETFHSTDDGWRDCESCGKLVHCGCVVSFNQYFLLDLGGVVCIECSKQNFILARNQRYAHELQTDPTDFPDLAKRVQLEPHYRPPSIDSDIKCIPENSKAILNPLFEKMLSASDLKSYRIVIPKRYAEKFFPAVSEPRGIRMNILDMESKEWEVGFRYWPQGNRKTYVLDRLIDFMASRKLQAGDMVTFYREEPGGRMVIGIKKTSVAKPPHQATS</sequence>
<comment type="caution">
    <text evidence="7">The sequence shown here is derived from an EMBL/GenBank/DDBJ whole genome shotgun (WGS) entry which is preliminary data.</text>
</comment>
<accession>A0A2U1M0F9</accession>
<dbReference type="GO" id="GO:0003677">
    <property type="term" value="F:DNA binding"/>
    <property type="evidence" value="ECO:0007669"/>
    <property type="project" value="UniProtKB-KW"/>
</dbReference>
<dbReference type="SMART" id="SM01019">
    <property type="entry name" value="B3"/>
    <property type="match status" value="1"/>
</dbReference>
<dbReference type="OrthoDB" id="757982at2759"/>
<organism evidence="7 8">
    <name type="scientific">Artemisia annua</name>
    <name type="common">Sweet wormwood</name>
    <dbReference type="NCBI Taxonomy" id="35608"/>
    <lineage>
        <taxon>Eukaryota</taxon>
        <taxon>Viridiplantae</taxon>
        <taxon>Streptophyta</taxon>
        <taxon>Embryophyta</taxon>
        <taxon>Tracheophyta</taxon>
        <taxon>Spermatophyta</taxon>
        <taxon>Magnoliopsida</taxon>
        <taxon>eudicotyledons</taxon>
        <taxon>Gunneridae</taxon>
        <taxon>Pentapetalae</taxon>
        <taxon>asterids</taxon>
        <taxon>campanulids</taxon>
        <taxon>Asterales</taxon>
        <taxon>Asteraceae</taxon>
        <taxon>Asteroideae</taxon>
        <taxon>Anthemideae</taxon>
        <taxon>Artemisiinae</taxon>
        <taxon>Artemisia</taxon>
    </lineage>
</organism>
<dbReference type="SUPFAM" id="SSF101936">
    <property type="entry name" value="DNA-binding pseudobarrel domain"/>
    <property type="match status" value="1"/>
</dbReference>
<evidence type="ECO:0000256" key="1">
    <source>
        <dbReference type="ARBA" id="ARBA00004123"/>
    </source>
</evidence>
<dbReference type="CDD" id="cd10017">
    <property type="entry name" value="B3_DNA"/>
    <property type="match status" value="1"/>
</dbReference>
<dbReference type="InterPro" id="IPR003340">
    <property type="entry name" value="B3_DNA-bd"/>
</dbReference>
<dbReference type="Gene3D" id="2.40.330.10">
    <property type="entry name" value="DNA-binding pseudobarrel domain"/>
    <property type="match status" value="1"/>
</dbReference>
<comment type="subcellular location">
    <subcellularLocation>
        <location evidence="1">Nucleus</location>
    </subcellularLocation>
</comment>
<dbReference type="InterPro" id="IPR057743">
    <property type="entry name" value="Zfn_VAL1-3_N"/>
</dbReference>
<dbReference type="Proteomes" id="UP000245207">
    <property type="component" value="Unassembled WGS sequence"/>
</dbReference>
<dbReference type="Pfam" id="PF02362">
    <property type="entry name" value="B3"/>
    <property type="match status" value="1"/>
</dbReference>
<proteinExistence type="predicted"/>
<dbReference type="Pfam" id="PF25813">
    <property type="entry name" value="zf_VAL1_N"/>
    <property type="match status" value="2"/>
</dbReference>
<evidence type="ECO:0000256" key="3">
    <source>
        <dbReference type="ARBA" id="ARBA00023125"/>
    </source>
</evidence>
<evidence type="ECO:0000259" key="6">
    <source>
        <dbReference type="PROSITE" id="PS50863"/>
    </source>
</evidence>
<keyword evidence="2" id="KW-0805">Transcription regulation</keyword>
<evidence type="ECO:0000256" key="5">
    <source>
        <dbReference type="ARBA" id="ARBA00023242"/>
    </source>
</evidence>
<dbReference type="GO" id="GO:0005634">
    <property type="term" value="C:nucleus"/>
    <property type="evidence" value="ECO:0007669"/>
    <property type="project" value="UniProtKB-SubCell"/>
</dbReference>
<dbReference type="EMBL" id="PKPP01006980">
    <property type="protein sequence ID" value="PWA54731.1"/>
    <property type="molecule type" value="Genomic_DNA"/>
</dbReference>
<dbReference type="AlphaFoldDB" id="A0A2U1M0F9"/>
<reference evidence="7 8" key="1">
    <citation type="journal article" date="2018" name="Mol. Plant">
        <title>The genome of Artemisia annua provides insight into the evolution of Asteraceae family and artemisinin biosynthesis.</title>
        <authorList>
            <person name="Shen Q."/>
            <person name="Zhang L."/>
            <person name="Liao Z."/>
            <person name="Wang S."/>
            <person name="Yan T."/>
            <person name="Shi P."/>
            <person name="Liu M."/>
            <person name="Fu X."/>
            <person name="Pan Q."/>
            <person name="Wang Y."/>
            <person name="Lv Z."/>
            <person name="Lu X."/>
            <person name="Zhang F."/>
            <person name="Jiang W."/>
            <person name="Ma Y."/>
            <person name="Chen M."/>
            <person name="Hao X."/>
            <person name="Li L."/>
            <person name="Tang Y."/>
            <person name="Lv G."/>
            <person name="Zhou Y."/>
            <person name="Sun X."/>
            <person name="Brodelius P.E."/>
            <person name="Rose J.K.C."/>
            <person name="Tang K."/>
        </authorList>
    </citation>
    <scope>NUCLEOTIDE SEQUENCE [LARGE SCALE GENOMIC DNA]</scope>
    <source>
        <strain evidence="8">cv. Huhao1</strain>
        <tissue evidence="7">Leaf</tissue>
    </source>
</reference>
<keyword evidence="5" id="KW-0539">Nucleus</keyword>
<evidence type="ECO:0000256" key="2">
    <source>
        <dbReference type="ARBA" id="ARBA00023015"/>
    </source>
</evidence>
<dbReference type="STRING" id="35608.A0A2U1M0F9"/>
<dbReference type="PANTHER" id="PTHR46245:SF19">
    <property type="entry name" value="TF-B3 DOMAIN-CONTAINING PROTEIN"/>
    <property type="match status" value="1"/>
</dbReference>
<keyword evidence="8" id="KW-1185">Reference proteome</keyword>
<name>A0A2U1M0F9_ARTAN</name>
<gene>
    <name evidence="7" type="ORF">CTI12_AA332370</name>
</gene>
<dbReference type="InterPro" id="IPR015300">
    <property type="entry name" value="DNA-bd_pseudobarrel_sf"/>
</dbReference>